<evidence type="ECO:0000259" key="8">
    <source>
        <dbReference type="Pfam" id="PF00316"/>
    </source>
</evidence>
<dbReference type="PANTHER" id="PTHR11556">
    <property type="entry name" value="FRUCTOSE-1,6-BISPHOSPHATASE-RELATED"/>
    <property type="match status" value="1"/>
</dbReference>
<dbReference type="Pfam" id="PF18913">
    <property type="entry name" value="FBPase_C"/>
    <property type="match status" value="1"/>
</dbReference>
<proteinExistence type="inferred from homology"/>
<keyword evidence="3" id="KW-0378">Hydrolase</keyword>
<evidence type="ECO:0000256" key="2">
    <source>
        <dbReference type="ARBA" id="ARBA00022723"/>
    </source>
</evidence>
<accession>A0ABQ4WJ91</accession>
<dbReference type="Proteomes" id="UP001151760">
    <property type="component" value="Unassembled WGS sequence"/>
</dbReference>
<feature type="domain" description="Fructose-1-6-bisphosphatase class I N-terminal" evidence="8">
    <location>
        <begin position="105"/>
        <end position="166"/>
    </location>
</feature>
<keyword evidence="2" id="KW-0479">Metal-binding</keyword>
<keyword evidence="11" id="KW-1185">Reference proteome</keyword>
<feature type="domain" description="Fructose-1-6-bisphosphatase class 1 C-terminal" evidence="9">
    <location>
        <begin position="174"/>
        <end position="236"/>
    </location>
</feature>
<dbReference type="SUPFAM" id="SSF56655">
    <property type="entry name" value="Carbohydrate phosphatase"/>
    <property type="match status" value="1"/>
</dbReference>
<keyword evidence="4" id="KW-0460">Magnesium</keyword>
<dbReference type="InterPro" id="IPR044015">
    <property type="entry name" value="FBPase_C_dom"/>
</dbReference>
<feature type="region of interest" description="Disordered" evidence="7">
    <location>
        <begin position="1"/>
        <end position="27"/>
    </location>
</feature>
<dbReference type="Pfam" id="PF00316">
    <property type="entry name" value="FBPase"/>
    <property type="match status" value="1"/>
</dbReference>
<evidence type="ECO:0000256" key="7">
    <source>
        <dbReference type="SAM" id="MobiDB-lite"/>
    </source>
</evidence>
<comment type="similarity">
    <text evidence="1">Belongs to the FBPase class 1 family.</text>
</comment>
<dbReference type="EMBL" id="BQNB010008692">
    <property type="protein sequence ID" value="GJS52955.1"/>
    <property type="molecule type" value="Genomic_DNA"/>
</dbReference>
<dbReference type="PANTHER" id="PTHR11556:SF35">
    <property type="entry name" value="SEDOHEPTULOSE-1,7-BISPHOSPHATASE, CHLOROPLASTIC"/>
    <property type="match status" value="1"/>
</dbReference>
<reference evidence="10" key="1">
    <citation type="journal article" date="2022" name="Int. J. Mol. Sci.">
        <title>Draft Genome of Tanacetum Coccineum: Genomic Comparison of Closely Related Tanacetum-Family Plants.</title>
        <authorList>
            <person name="Yamashiro T."/>
            <person name="Shiraishi A."/>
            <person name="Nakayama K."/>
            <person name="Satake H."/>
        </authorList>
    </citation>
    <scope>NUCLEOTIDE SEQUENCE</scope>
</reference>
<comment type="pathway">
    <text evidence="6">Carbohydrate biosynthesis.</text>
</comment>
<evidence type="ECO:0000313" key="11">
    <source>
        <dbReference type="Proteomes" id="UP001151760"/>
    </source>
</evidence>
<protein>
    <submittedName>
        <fullName evidence="10">Sedoheptulose-1,7-bisphosphatase, chloroplastic-like protein</fullName>
    </submittedName>
</protein>
<name>A0ABQ4WJ91_9ASTR</name>
<evidence type="ECO:0000256" key="5">
    <source>
        <dbReference type="ARBA" id="ARBA00023277"/>
    </source>
</evidence>
<evidence type="ECO:0000256" key="3">
    <source>
        <dbReference type="ARBA" id="ARBA00022801"/>
    </source>
</evidence>
<organism evidence="10 11">
    <name type="scientific">Tanacetum coccineum</name>
    <dbReference type="NCBI Taxonomy" id="301880"/>
    <lineage>
        <taxon>Eukaryota</taxon>
        <taxon>Viridiplantae</taxon>
        <taxon>Streptophyta</taxon>
        <taxon>Embryophyta</taxon>
        <taxon>Tracheophyta</taxon>
        <taxon>Spermatophyta</taxon>
        <taxon>Magnoliopsida</taxon>
        <taxon>eudicotyledons</taxon>
        <taxon>Gunneridae</taxon>
        <taxon>Pentapetalae</taxon>
        <taxon>asterids</taxon>
        <taxon>campanulids</taxon>
        <taxon>Asterales</taxon>
        <taxon>Asteraceae</taxon>
        <taxon>Asteroideae</taxon>
        <taxon>Anthemideae</taxon>
        <taxon>Anthemidinae</taxon>
        <taxon>Tanacetum</taxon>
    </lineage>
</organism>
<sequence length="252" mass="28732">MDQRIDQKEEILKRQADQSDNANKEAKEKLEVALRELEKQKLRPPNVVYENDVQEADRLFKNYTMDDANSGINQQFYQGHYFFKFDCHRKSVHFLKTECLKLFLNGGFSVAFDPLDGSSIVDTNLTVGTIFGVWSVDNLTGVTRRDQVDAALGIYGRQTTYVIAITSFFFLAKINYYIKEQYTLRYTGEMVLDVNQINVKEKVVFLNAISPSTKGKIRLHFEVAPLGLWIENAGYSSGGTCLLPCDGHDLFP</sequence>
<evidence type="ECO:0000256" key="6">
    <source>
        <dbReference type="ARBA" id="ARBA00024331"/>
    </source>
</evidence>
<gene>
    <name evidence="10" type="ORF">Tco_0626317</name>
</gene>
<keyword evidence="5" id="KW-0119">Carbohydrate metabolism</keyword>
<evidence type="ECO:0000256" key="4">
    <source>
        <dbReference type="ARBA" id="ARBA00022842"/>
    </source>
</evidence>
<dbReference type="InterPro" id="IPR033391">
    <property type="entry name" value="FBPase_N"/>
</dbReference>
<dbReference type="Gene3D" id="3.30.540.10">
    <property type="entry name" value="Fructose-1,6-Bisphosphatase, subunit A, domain 1"/>
    <property type="match status" value="1"/>
</dbReference>
<evidence type="ECO:0000256" key="1">
    <source>
        <dbReference type="ARBA" id="ARBA00010941"/>
    </source>
</evidence>
<dbReference type="InterPro" id="IPR000146">
    <property type="entry name" value="FBPase_class-1"/>
</dbReference>
<reference evidence="10" key="2">
    <citation type="submission" date="2022-01" db="EMBL/GenBank/DDBJ databases">
        <authorList>
            <person name="Yamashiro T."/>
            <person name="Shiraishi A."/>
            <person name="Satake H."/>
            <person name="Nakayama K."/>
        </authorList>
    </citation>
    <scope>NUCLEOTIDE SEQUENCE</scope>
</reference>
<comment type="caution">
    <text evidence="10">The sequence shown here is derived from an EMBL/GenBank/DDBJ whole genome shotgun (WGS) entry which is preliminary data.</text>
</comment>
<evidence type="ECO:0000313" key="10">
    <source>
        <dbReference type="EMBL" id="GJS52955.1"/>
    </source>
</evidence>
<dbReference type="PRINTS" id="PR01958">
    <property type="entry name" value="S17BPHPHTASE"/>
</dbReference>
<dbReference type="InterPro" id="IPR023079">
    <property type="entry name" value="SBPase"/>
</dbReference>
<evidence type="ECO:0000259" key="9">
    <source>
        <dbReference type="Pfam" id="PF18913"/>
    </source>
</evidence>